<dbReference type="CDD" id="cd16406">
    <property type="entry name" value="ParB_N_like"/>
    <property type="match status" value="1"/>
</dbReference>
<dbReference type="InterPro" id="IPR050336">
    <property type="entry name" value="Chromosome_partition/occlusion"/>
</dbReference>
<comment type="similarity">
    <text evidence="1">Belongs to the ParB family.</text>
</comment>
<keyword evidence="5" id="KW-1185">Reference proteome</keyword>
<organism evidence="4 5">
    <name type="scientific">Roseibium album</name>
    <dbReference type="NCBI Taxonomy" id="311410"/>
    <lineage>
        <taxon>Bacteria</taxon>
        <taxon>Pseudomonadati</taxon>
        <taxon>Pseudomonadota</taxon>
        <taxon>Alphaproteobacteria</taxon>
        <taxon>Hyphomicrobiales</taxon>
        <taxon>Stappiaceae</taxon>
        <taxon>Roseibium</taxon>
    </lineage>
</organism>
<evidence type="ECO:0000313" key="5">
    <source>
        <dbReference type="Proteomes" id="UP000049983"/>
    </source>
</evidence>
<dbReference type="Proteomes" id="UP000049983">
    <property type="component" value="Unassembled WGS sequence"/>
</dbReference>
<evidence type="ECO:0000256" key="2">
    <source>
        <dbReference type="SAM" id="MobiDB-lite"/>
    </source>
</evidence>
<dbReference type="InterPro" id="IPR036086">
    <property type="entry name" value="ParB/Sulfiredoxin_sf"/>
</dbReference>
<protein>
    <submittedName>
        <fullName evidence="4">Putative chromosome-partitioning protein ParB</fullName>
    </submittedName>
</protein>
<proteinExistence type="inferred from homology"/>
<feature type="region of interest" description="Disordered" evidence="2">
    <location>
        <begin position="296"/>
        <end position="327"/>
    </location>
</feature>
<name>A0A0M7AY25_9HYPH</name>
<sequence>MTKTKATTNEIKVAFKKLSLDPKNVRKKTDQNGIESLAANIAVNGVLQNLIVRPDIKPGHYLVTGGGRRYRAVEHLIKEGLLTTDYELFCQVRTEEEATELSLAENVMREAMDPADQFRAFKALADEETTVEDIAKRFGTTELIVTKRLKLARVSPFLFELFEKGEMELSQLQAFTVSDDHDAQERVWNSLPRYYRNSHDIRRALTDGKVPASDKRIQFIGGLDAVRNAGGIVICDLFSDRDDGYVEDITLVEKLVAEKIEAATQEIAREGWKWVRYQAEFDYTTMQAFGREYPKHPQFSAEDQTELERLQAESDDAASRYNETGDEEDRVVFEAADEALENLQAKYVPEFSEDQKAICGTIISIGYHGDLRIERGLIDPADAKAKAAAGDKEGENVSEAASHSKALIAELTARKTAVLRMELAKNPDVALAVAVHSMAIKTLYNHGAARDNGTIEISLDSACLESQIKDAGQCDILNAIERQRESWKSVLPLDPTELWNWCLNVSHKTLLELQAFCVAQTINAIEYGEGYNKTGVDHGDRIGLALGTDITERFQPTAENYFSRVKLDLIHESLVEACGEEAAAPVRKMKKKEAVAYASDKVAGTGWVPSLMTFSDDAPVSEEVIDEAA</sequence>
<dbReference type="RefSeq" id="WP_055391922.1">
    <property type="nucleotide sequence ID" value="NZ_CXWA01000021.1"/>
</dbReference>
<dbReference type="STRING" id="311410.LA5095_06290"/>
<reference evidence="5" key="1">
    <citation type="submission" date="2015-07" db="EMBL/GenBank/DDBJ databases">
        <authorList>
            <person name="Rodrigo-Torres Lidia"/>
            <person name="Arahal R.David."/>
        </authorList>
    </citation>
    <scope>NUCLEOTIDE SEQUENCE [LARGE SCALE GENOMIC DNA]</scope>
    <source>
        <strain evidence="5">CECT 5096</strain>
    </source>
</reference>
<dbReference type="SUPFAM" id="SSF109709">
    <property type="entry name" value="KorB DNA-binding domain-like"/>
    <property type="match status" value="1"/>
</dbReference>
<dbReference type="GeneID" id="97673445"/>
<accession>A0A0M7AY25</accession>
<dbReference type="PANTHER" id="PTHR33375">
    <property type="entry name" value="CHROMOSOME-PARTITIONING PROTEIN PARB-RELATED"/>
    <property type="match status" value="1"/>
</dbReference>
<evidence type="ECO:0000256" key="1">
    <source>
        <dbReference type="ARBA" id="ARBA00006295"/>
    </source>
</evidence>
<evidence type="ECO:0000259" key="3">
    <source>
        <dbReference type="SMART" id="SM00470"/>
    </source>
</evidence>
<dbReference type="GO" id="GO:0007059">
    <property type="term" value="P:chromosome segregation"/>
    <property type="evidence" value="ECO:0007669"/>
    <property type="project" value="TreeGrafter"/>
</dbReference>
<dbReference type="SUPFAM" id="SSF110849">
    <property type="entry name" value="ParB/Sulfiredoxin"/>
    <property type="match status" value="1"/>
</dbReference>
<dbReference type="AlphaFoldDB" id="A0A0M7AY25"/>
<dbReference type="EMBL" id="CXWC01000020">
    <property type="protein sequence ID" value="CTQ79497.1"/>
    <property type="molecule type" value="Genomic_DNA"/>
</dbReference>
<dbReference type="Gene3D" id="1.10.10.2830">
    <property type="match status" value="1"/>
</dbReference>
<dbReference type="GO" id="GO:0003677">
    <property type="term" value="F:DNA binding"/>
    <property type="evidence" value="ECO:0007669"/>
    <property type="project" value="InterPro"/>
</dbReference>
<gene>
    <name evidence="4" type="primary">parB_2</name>
    <name evidence="4" type="ORF">LA5096_06222</name>
</gene>
<evidence type="ECO:0000313" key="4">
    <source>
        <dbReference type="EMBL" id="CTQ79497.1"/>
    </source>
</evidence>
<dbReference type="SMART" id="SM00470">
    <property type="entry name" value="ParB"/>
    <property type="match status" value="1"/>
</dbReference>
<dbReference type="NCBIfam" id="TIGR00180">
    <property type="entry name" value="parB_part"/>
    <property type="match status" value="1"/>
</dbReference>
<feature type="domain" description="ParB-like N-terminal" evidence="3">
    <location>
        <begin position="11"/>
        <end position="107"/>
    </location>
</feature>
<dbReference type="InterPro" id="IPR003115">
    <property type="entry name" value="ParB_N"/>
</dbReference>
<dbReference type="Pfam" id="PF02195">
    <property type="entry name" value="ParB_N"/>
    <property type="match status" value="1"/>
</dbReference>
<dbReference type="GO" id="GO:0005694">
    <property type="term" value="C:chromosome"/>
    <property type="evidence" value="ECO:0007669"/>
    <property type="project" value="TreeGrafter"/>
</dbReference>
<dbReference type="Gene3D" id="3.90.1530.30">
    <property type="match status" value="1"/>
</dbReference>
<dbReference type="PANTHER" id="PTHR33375:SF7">
    <property type="entry name" value="CHROMOSOME 2-PARTITIONING PROTEIN PARB-RELATED"/>
    <property type="match status" value="1"/>
</dbReference>
<dbReference type="InterPro" id="IPR004437">
    <property type="entry name" value="ParB/RepB/Spo0J"/>
</dbReference>